<sequence>MRRRTTATILLAAALALAGCSNSSSGDSKPSRAPSVTPSAPASKSVADQIAACTDAIVAGKDDGDGAPECVDLSPDDYMDALQAANKKGRDALGKQLGDASALAGVSPECRTWIKAELLDSTEEIDATSGYEACGDLSDAELQAAIDAVEQQLAAESTTAP</sequence>
<protein>
    <recommendedName>
        <fullName evidence="5">Secreted protein</fullName>
    </recommendedName>
</protein>
<keyword evidence="4" id="KW-1185">Reference proteome</keyword>
<evidence type="ECO:0000256" key="2">
    <source>
        <dbReference type="SAM" id="SignalP"/>
    </source>
</evidence>
<evidence type="ECO:0008006" key="5">
    <source>
        <dbReference type="Google" id="ProtNLM"/>
    </source>
</evidence>
<gene>
    <name evidence="3" type="ORF">GCM10009787_48700</name>
</gene>
<reference evidence="4" key="1">
    <citation type="journal article" date="2019" name="Int. J. Syst. Evol. Microbiol.">
        <title>The Global Catalogue of Microorganisms (GCM) 10K type strain sequencing project: providing services to taxonomists for standard genome sequencing and annotation.</title>
        <authorList>
            <consortium name="The Broad Institute Genomics Platform"/>
            <consortium name="The Broad Institute Genome Sequencing Center for Infectious Disease"/>
            <person name="Wu L."/>
            <person name="Ma J."/>
        </authorList>
    </citation>
    <scope>NUCLEOTIDE SEQUENCE [LARGE SCALE GENOMIC DNA]</scope>
    <source>
        <strain evidence="4">JCM 14924</strain>
    </source>
</reference>
<dbReference type="Proteomes" id="UP001501391">
    <property type="component" value="Unassembled WGS sequence"/>
</dbReference>
<evidence type="ECO:0000313" key="3">
    <source>
        <dbReference type="EMBL" id="GAA2199901.1"/>
    </source>
</evidence>
<organism evidence="3 4">
    <name type="scientific">Streptomyces bangladeshensis</name>
    <dbReference type="NCBI Taxonomy" id="295352"/>
    <lineage>
        <taxon>Bacteria</taxon>
        <taxon>Bacillati</taxon>
        <taxon>Actinomycetota</taxon>
        <taxon>Actinomycetes</taxon>
        <taxon>Kitasatosporales</taxon>
        <taxon>Streptomycetaceae</taxon>
        <taxon>Streptomyces</taxon>
    </lineage>
</organism>
<evidence type="ECO:0000313" key="4">
    <source>
        <dbReference type="Proteomes" id="UP001501391"/>
    </source>
</evidence>
<name>A0ABP5NJU4_9ACTN</name>
<accession>A0ABP5NJU4</accession>
<dbReference type="RefSeq" id="WP_346163551.1">
    <property type="nucleotide sequence ID" value="NZ_BAAAOQ010000016.1"/>
</dbReference>
<dbReference type="PROSITE" id="PS51257">
    <property type="entry name" value="PROKAR_LIPOPROTEIN"/>
    <property type="match status" value="1"/>
</dbReference>
<feature type="chain" id="PRO_5046301380" description="Secreted protein" evidence="2">
    <location>
        <begin position="27"/>
        <end position="161"/>
    </location>
</feature>
<comment type="caution">
    <text evidence="3">The sequence shown here is derived from an EMBL/GenBank/DDBJ whole genome shotgun (WGS) entry which is preliminary data.</text>
</comment>
<keyword evidence="2" id="KW-0732">Signal</keyword>
<dbReference type="EMBL" id="BAAAOQ010000016">
    <property type="protein sequence ID" value="GAA2199901.1"/>
    <property type="molecule type" value="Genomic_DNA"/>
</dbReference>
<proteinExistence type="predicted"/>
<feature type="compositionally biased region" description="Polar residues" evidence="1">
    <location>
        <begin position="20"/>
        <end position="42"/>
    </location>
</feature>
<feature type="signal peptide" evidence="2">
    <location>
        <begin position="1"/>
        <end position="26"/>
    </location>
</feature>
<evidence type="ECO:0000256" key="1">
    <source>
        <dbReference type="SAM" id="MobiDB-lite"/>
    </source>
</evidence>
<feature type="region of interest" description="Disordered" evidence="1">
    <location>
        <begin position="20"/>
        <end position="44"/>
    </location>
</feature>